<reference evidence="4 5" key="1">
    <citation type="submission" date="2019-03" db="EMBL/GenBank/DDBJ databases">
        <title>Deep-cultivation of Planctomycetes and their phenomic and genomic characterization uncovers novel biology.</title>
        <authorList>
            <person name="Wiegand S."/>
            <person name="Jogler M."/>
            <person name="Boedeker C."/>
            <person name="Pinto D."/>
            <person name="Vollmers J."/>
            <person name="Rivas-Marin E."/>
            <person name="Kohn T."/>
            <person name="Peeters S.H."/>
            <person name="Heuer A."/>
            <person name="Rast P."/>
            <person name="Oberbeckmann S."/>
            <person name="Bunk B."/>
            <person name="Jeske O."/>
            <person name="Meyerdierks A."/>
            <person name="Storesund J.E."/>
            <person name="Kallscheuer N."/>
            <person name="Luecker S."/>
            <person name="Lage O.M."/>
            <person name="Pohl T."/>
            <person name="Merkel B.J."/>
            <person name="Hornburger P."/>
            <person name="Mueller R.-W."/>
            <person name="Bruemmer F."/>
            <person name="Labrenz M."/>
            <person name="Spormann A.M."/>
            <person name="Op den Camp H."/>
            <person name="Overmann J."/>
            <person name="Amann R."/>
            <person name="Jetten M.S.M."/>
            <person name="Mascher T."/>
            <person name="Medema M.H."/>
            <person name="Devos D.P."/>
            <person name="Kaster A.-K."/>
            <person name="Ovreas L."/>
            <person name="Rohde M."/>
            <person name="Galperin M.Y."/>
            <person name="Jogler C."/>
        </authorList>
    </citation>
    <scope>NUCLEOTIDE SEQUENCE [LARGE SCALE GENOMIC DNA]</scope>
    <source>
        <strain evidence="4 5">V144</strain>
    </source>
</reference>
<dbReference type="GO" id="GO:0008168">
    <property type="term" value="F:methyltransferase activity"/>
    <property type="evidence" value="ECO:0007669"/>
    <property type="project" value="UniProtKB-KW"/>
</dbReference>
<evidence type="ECO:0000256" key="1">
    <source>
        <dbReference type="ARBA" id="ARBA00022603"/>
    </source>
</evidence>
<dbReference type="GO" id="GO:0032259">
    <property type="term" value="P:methylation"/>
    <property type="evidence" value="ECO:0007669"/>
    <property type="project" value="UniProtKB-KW"/>
</dbReference>
<evidence type="ECO:0000259" key="3">
    <source>
        <dbReference type="Pfam" id="PF13649"/>
    </source>
</evidence>
<name>A0A517W225_9PLAN</name>
<dbReference type="SUPFAM" id="SSF53335">
    <property type="entry name" value="S-adenosyl-L-methionine-dependent methyltransferases"/>
    <property type="match status" value="1"/>
</dbReference>
<proteinExistence type="predicted"/>
<dbReference type="Proteomes" id="UP000318704">
    <property type="component" value="Chromosome"/>
</dbReference>
<keyword evidence="2" id="KW-0808">Transferase</keyword>
<organism evidence="4 5">
    <name type="scientific">Gimesia aquarii</name>
    <dbReference type="NCBI Taxonomy" id="2527964"/>
    <lineage>
        <taxon>Bacteria</taxon>
        <taxon>Pseudomonadati</taxon>
        <taxon>Planctomycetota</taxon>
        <taxon>Planctomycetia</taxon>
        <taxon>Planctomycetales</taxon>
        <taxon>Planctomycetaceae</taxon>
        <taxon>Gimesia</taxon>
    </lineage>
</organism>
<gene>
    <name evidence="4" type="ORF">V144x_48150</name>
</gene>
<feature type="domain" description="Methyltransferase" evidence="3">
    <location>
        <begin position="43"/>
        <end position="139"/>
    </location>
</feature>
<dbReference type="Pfam" id="PF13649">
    <property type="entry name" value="Methyltransf_25"/>
    <property type="match status" value="1"/>
</dbReference>
<dbReference type="InterPro" id="IPR029063">
    <property type="entry name" value="SAM-dependent_MTases_sf"/>
</dbReference>
<evidence type="ECO:0000313" key="5">
    <source>
        <dbReference type="Proteomes" id="UP000318704"/>
    </source>
</evidence>
<protein>
    <recommendedName>
        <fullName evidence="3">Methyltransferase domain-containing protein</fullName>
    </recommendedName>
</protein>
<evidence type="ECO:0000313" key="4">
    <source>
        <dbReference type="EMBL" id="QDT99304.1"/>
    </source>
</evidence>
<dbReference type="InterPro" id="IPR041698">
    <property type="entry name" value="Methyltransf_25"/>
</dbReference>
<dbReference type="Gene3D" id="2.20.25.110">
    <property type="entry name" value="S-adenosyl-L-methionine-dependent methyltransferases"/>
    <property type="match status" value="1"/>
</dbReference>
<keyword evidence="1" id="KW-0489">Methyltransferase</keyword>
<dbReference type="Gene3D" id="3.40.50.150">
    <property type="entry name" value="Vaccinia Virus protein VP39"/>
    <property type="match status" value="1"/>
</dbReference>
<dbReference type="CDD" id="cd02440">
    <property type="entry name" value="AdoMet_MTases"/>
    <property type="match status" value="1"/>
</dbReference>
<sequence>MNRALENCLRIYEDANFYDEEFRNRQFDISFFVETAQQIGSPVLELGCGSGRIGIPIANASIEIDGIDISQPMINNGRLQARESACNNMQFHLGNFSNFDLNKSYKLIFCATNAFQHLWDDEQISSCFESVRRNLAPTGIFLIDIFNPDSNKLLRTWEQVYVFKEMNTREHGTLVVSARSEFDPTNQILRFQLDYRRKLDDAQIKVKDIEMKCLFPDDISQFCTKHGFKIIEKYGNYDRTPMTPNSPKQIIFCTPH</sequence>
<dbReference type="EMBL" id="CP037920">
    <property type="protein sequence ID" value="QDT99304.1"/>
    <property type="molecule type" value="Genomic_DNA"/>
</dbReference>
<evidence type="ECO:0000256" key="2">
    <source>
        <dbReference type="ARBA" id="ARBA00022679"/>
    </source>
</evidence>
<dbReference type="RefSeq" id="WP_144988683.1">
    <property type="nucleotide sequence ID" value="NZ_CP037920.1"/>
</dbReference>
<dbReference type="PANTHER" id="PTHR43861:SF1">
    <property type="entry name" value="TRANS-ACONITATE 2-METHYLTRANSFERASE"/>
    <property type="match status" value="1"/>
</dbReference>
<dbReference type="KEGG" id="gaw:V144x_48150"/>
<dbReference type="PANTHER" id="PTHR43861">
    <property type="entry name" value="TRANS-ACONITATE 2-METHYLTRANSFERASE-RELATED"/>
    <property type="match status" value="1"/>
</dbReference>
<accession>A0A517W225</accession>
<dbReference type="AlphaFoldDB" id="A0A517W225"/>